<dbReference type="Gene3D" id="3.40.50.1820">
    <property type="entry name" value="alpha/beta hydrolase"/>
    <property type="match status" value="1"/>
</dbReference>
<accession>A0ABQ6H7V3</accession>
<proteinExistence type="predicted"/>
<dbReference type="Proteomes" id="UP001157133">
    <property type="component" value="Unassembled WGS sequence"/>
</dbReference>
<dbReference type="InterPro" id="IPR029058">
    <property type="entry name" value="AB_hydrolase_fold"/>
</dbReference>
<feature type="domain" description="Serine aminopeptidase S33" evidence="1">
    <location>
        <begin position="30"/>
        <end position="240"/>
    </location>
</feature>
<dbReference type="Pfam" id="PF12146">
    <property type="entry name" value="Hydrolase_4"/>
    <property type="match status" value="1"/>
</dbReference>
<dbReference type="GO" id="GO:0016787">
    <property type="term" value="F:hydrolase activity"/>
    <property type="evidence" value="ECO:0007669"/>
    <property type="project" value="UniProtKB-KW"/>
</dbReference>
<dbReference type="PIRSF" id="PIRSF037442">
    <property type="entry name" value="UCP037442_abhydr"/>
    <property type="match status" value="1"/>
</dbReference>
<reference evidence="2 3" key="1">
    <citation type="submission" date="2023-03" db="EMBL/GenBank/DDBJ databases">
        <title>Draft genome sequence of Thalassotalea eurytherma JCM 18482T.</title>
        <authorList>
            <person name="Sawabe T."/>
        </authorList>
    </citation>
    <scope>NUCLEOTIDE SEQUENCE [LARGE SCALE GENOMIC DNA]</scope>
    <source>
        <strain evidence="2 3">JCM 18482</strain>
    </source>
</reference>
<dbReference type="RefSeq" id="WP_284209022.1">
    <property type="nucleotide sequence ID" value="NZ_BSSU01000016.1"/>
</dbReference>
<keyword evidence="3" id="KW-1185">Reference proteome</keyword>
<gene>
    <name evidence="2" type="ORF">theurythT_30070</name>
</gene>
<dbReference type="SUPFAM" id="SSF53474">
    <property type="entry name" value="alpha/beta-Hydrolases"/>
    <property type="match status" value="1"/>
</dbReference>
<evidence type="ECO:0000259" key="1">
    <source>
        <dbReference type="Pfam" id="PF12146"/>
    </source>
</evidence>
<keyword evidence="2" id="KW-0378">Hydrolase</keyword>
<protein>
    <submittedName>
        <fullName evidence="2">Alpha/beta hydrolase</fullName>
    </submittedName>
</protein>
<comment type="caution">
    <text evidence="2">The sequence shown here is derived from an EMBL/GenBank/DDBJ whole genome shotgun (WGS) entry which is preliminary data.</text>
</comment>
<evidence type="ECO:0000313" key="2">
    <source>
        <dbReference type="EMBL" id="GLX83554.1"/>
    </source>
</evidence>
<evidence type="ECO:0000313" key="3">
    <source>
        <dbReference type="Proteomes" id="UP001157133"/>
    </source>
</evidence>
<name>A0ABQ6H7V3_9GAMM</name>
<organism evidence="2 3">
    <name type="scientific">Thalassotalea eurytherma</name>
    <dbReference type="NCBI Taxonomy" id="1144278"/>
    <lineage>
        <taxon>Bacteria</taxon>
        <taxon>Pseudomonadati</taxon>
        <taxon>Pseudomonadota</taxon>
        <taxon>Gammaproteobacteria</taxon>
        <taxon>Alteromonadales</taxon>
        <taxon>Colwelliaceae</taxon>
        <taxon>Thalassotalea</taxon>
    </lineage>
</organism>
<dbReference type="InterPro" id="IPR022742">
    <property type="entry name" value="Hydrolase_4"/>
</dbReference>
<sequence>MTTTQQDVAISCPDNISISGTIYHSSLPLKGAVMIAPATGIKQVFYAKFAMFLAQQGFGVITYDNRGIGKSLTGNIKKSSASLQCWGQQDQTAVLDRLMSEFPSTSYHLVGHSAGGQLVGLMPNSHNLTSIFNFACSSGCLKNMHFPYAFKAQFFMNLFIPASNLIFGHAKSQWVGMGEPLPKQVAKQWQHWCNGQGYVKTAFGKTIFEHHYDELDVPSLWLNAEDDDIANNTNVADMISVFTKAKHRAQTQVLSPESYNVEDIGHMKFFSSQRKQLWPIAINWLAKHS</sequence>
<dbReference type="EMBL" id="BSSU01000016">
    <property type="protein sequence ID" value="GLX83554.1"/>
    <property type="molecule type" value="Genomic_DNA"/>
</dbReference>
<dbReference type="InterPro" id="IPR017208">
    <property type="entry name" value="UCP037442_abhydr"/>
</dbReference>